<organism evidence="5 6">
    <name type="scientific">Frankliniella occidentalis</name>
    <name type="common">Western flower thrips</name>
    <name type="synonym">Euthrips occidentalis</name>
    <dbReference type="NCBI Taxonomy" id="133901"/>
    <lineage>
        <taxon>Eukaryota</taxon>
        <taxon>Metazoa</taxon>
        <taxon>Ecdysozoa</taxon>
        <taxon>Arthropoda</taxon>
        <taxon>Hexapoda</taxon>
        <taxon>Insecta</taxon>
        <taxon>Pterygota</taxon>
        <taxon>Neoptera</taxon>
        <taxon>Paraneoptera</taxon>
        <taxon>Thysanoptera</taxon>
        <taxon>Terebrantia</taxon>
        <taxon>Thripoidea</taxon>
        <taxon>Thripidae</taxon>
        <taxon>Frankliniella</taxon>
    </lineage>
</organism>
<name>A0A9C6X295_FRAOC</name>
<dbReference type="Gene3D" id="3.40.50.1460">
    <property type="match status" value="1"/>
</dbReference>
<dbReference type="PANTHER" id="PTHR22576:SF41">
    <property type="entry name" value="CASPASE 14, APOPTOSIS-RELATED CYSTEINE PEPTIDASE"/>
    <property type="match status" value="1"/>
</dbReference>
<evidence type="ECO:0000259" key="4">
    <source>
        <dbReference type="PROSITE" id="PS50208"/>
    </source>
</evidence>
<feature type="domain" description="Caspase family p20" evidence="4">
    <location>
        <begin position="12"/>
        <end position="136"/>
    </location>
</feature>
<dbReference type="RefSeq" id="XP_052127819.1">
    <property type="nucleotide sequence ID" value="XM_052271859.1"/>
</dbReference>
<dbReference type="SMART" id="SM00115">
    <property type="entry name" value="CASc"/>
    <property type="match status" value="1"/>
</dbReference>
<dbReference type="InterPro" id="IPR001309">
    <property type="entry name" value="Pept_C14_p20"/>
</dbReference>
<dbReference type="InterPro" id="IPR015917">
    <property type="entry name" value="Pept_C14A"/>
</dbReference>
<keyword evidence="5" id="KW-1185">Reference proteome</keyword>
<dbReference type="PROSITE" id="PS50208">
    <property type="entry name" value="CASPASE_P20"/>
    <property type="match status" value="1"/>
</dbReference>
<evidence type="ECO:0000256" key="1">
    <source>
        <dbReference type="ARBA" id="ARBA00010134"/>
    </source>
</evidence>
<dbReference type="InterPro" id="IPR052039">
    <property type="entry name" value="Caspase-related_regulators"/>
</dbReference>
<evidence type="ECO:0000313" key="5">
    <source>
        <dbReference type="Proteomes" id="UP000504606"/>
    </source>
</evidence>
<evidence type="ECO:0000313" key="6">
    <source>
        <dbReference type="RefSeq" id="XP_052127819.1"/>
    </source>
</evidence>
<feature type="domain" description="Caspase family p10" evidence="3">
    <location>
        <begin position="166"/>
        <end position="196"/>
    </location>
</feature>
<dbReference type="GeneID" id="113216844"/>
<dbReference type="InterPro" id="IPR029030">
    <property type="entry name" value="Caspase-like_dom_sf"/>
</dbReference>
<dbReference type="InterPro" id="IPR011600">
    <property type="entry name" value="Pept_C14_caspase"/>
</dbReference>
<dbReference type="SUPFAM" id="SSF52129">
    <property type="entry name" value="Caspase-like"/>
    <property type="match status" value="1"/>
</dbReference>
<protein>
    <submittedName>
        <fullName evidence="6">Caspase-14-like isoform X3</fullName>
    </submittedName>
</protein>
<dbReference type="PRINTS" id="PR00376">
    <property type="entry name" value="IL1BCENZYME"/>
</dbReference>
<comment type="similarity">
    <text evidence="1 2">Belongs to the peptidase C14A family.</text>
</comment>
<dbReference type="PROSITE" id="PS50207">
    <property type="entry name" value="CASPASE_P10"/>
    <property type="match status" value="1"/>
</dbReference>
<proteinExistence type="inferred from homology"/>
<reference evidence="6" key="1">
    <citation type="submission" date="2025-08" db="UniProtKB">
        <authorList>
            <consortium name="RefSeq"/>
        </authorList>
    </citation>
    <scope>IDENTIFICATION</scope>
    <source>
        <tissue evidence="6">Whole organism</tissue>
    </source>
</reference>
<evidence type="ECO:0000259" key="3">
    <source>
        <dbReference type="PROSITE" id="PS50207"/>
    </source>
</evidence>
<dbReference type="InterPro" id="IPR002138">
    <property type="entry name" value="Pept_C14_p10"/>
</dbReference>
<dbReference type="Pfam" id="PF00656">
    <property type="entry name" value="Peptidase_C14"/>
    <property type="match status" value="1"/>
</dbReference>
<gene>
    <name evidence="6" type="primary">LOC113216844</name>
</gene>
<dbReference type="GO" id="GO:0004197">
    <property type="term" value="F:cysteine-type endopeptidase activity"/>
    <property type="evidence" value="ECO:0007669"/>
    <property type="project" value="InterPro"/>
</dbReference>
<evidence type="ECO:0000256" key="2">
    <source>
        <dbReference type="RuleBase" id="RU003971"/>
    </source>
</evidence>
<accession>A0A9C6X295</accession>
<dbReference type="AlphaFoldDB" id="A0A9C6X295"/>
<dbReference type="Proteomes" id="UP000504606">
    <property type="component" value="Unplaced"/>
</dbReference>
<dbReference type="GO" id="GO:0006508">
    <property type="term" value="P:proteolysis"/>
    <property type="evidence" value="ECO:0007669"/>
    <property type="project" value="InterPro"/>
</dbReference>
<sequence length="303" mass="33878">MMRTRDKGYPVGRGALLIINQGTFTSPDLKCREPGTSKDRDSLELVFRSLGYGVHIANDCNKDAFEGHLENAVDLIGDGVGPFVLAFLSHGDSGDLLYFADGTHMSRFEIRRTLQRHRTLHGRPKIIIVQACRGPEHLVVLKDGSTEIRIEGEDFSPDSVIADPMADTIIMWSCMEERVAYRHPDIGSMFITLTCDEILKNMSLAKRTPPSGEKHIPDLSMSVHKNMERYGTKCHGFRMLTSPENISSLKKPLFLGPPVDEDKFRRAVGRINQLRLKLSRATGQVVSNLQADDAQKGKCREQS</sequence>
<dbReference type="PANTHER" id="PTHR22576">
    <property type="entry name" value="MUCOSA ASSOCIATED LYMPHOID TISSUE LYMPHOMA TRANSLOCATION PROTEIN 1/PARACASPASE"/>
    <property type="match status" value="1"/>
</dbReference>